<keyword evidence="1" id="KW-1133">Transmembrane helix</keyword>
<feature type="transmembrane region" description="Helical" evidence="1">
    <location>
        <begin position="77"/>
        <end position="98"/>
    </location>
</feature>
<sequence length="151" mass="17439">MLFNRRALYNLILNRHHTFNLITIMLLAYLIPYRSPFTGETEYFNIENMIEGILMTGFFMLFMFMLCRRKPESFLPLVRIVLAMELTAVISPATFLFTGTALKVFMGLYAGWYLSIAVFAFSYLNGITYYRAALAVLMAFFLAQLVPAFFA</sequence>
<keyword evidence="3" id="KW-1185">Reference proteome</keyword>
<keyword evidence="1" id="KW-0812">Transmembrane</keyword>
<dbReference type="AlphaFoldDB" id="A0A410JZF7"/>
<dbReference type="EMBL" id="CP035108">
    <property type="protein sequence ID" value="QAR33542.1"/>
    <property type="molecule type" value="Genomic_DNA"/>
</dbReference>
<organism evidence="2 3">
    <name type="scientific">Geovibrio thiophilus</name>
    <dbReference type="NCBI Taxonomy" id="139438"/>
    <lineage>
        <taxon>Bacteria</taxon>
        <taxon>Pseudomonadati</taxon>
        <taxon>Deferribacterota</taxon>
        <taxon>Deferribacteres</taxon>
        <taxon>Deferribacterales</taxon>
        <taxon>Geovibrionaceae</taxon>
        <taxon>Geovibrio</taxon>
    </lineage>
</organism>
<feature type="transmembrane region" description="Helical" evidence="1">
    <location>
        <begin position="43"/>
        <end position="65"/>
    </location>
</feature>
<gene>
    <name evidence="2" type="ORF">EP073_09050</name>
</gene>
<accession>A0A410JZF7</accession>
<evidence type="ECO:0000313" key="3">
    <source>
        <dbReference type="Proteomes" id="UP000287502"/>
    </source>
</evidence>
<feature type="transmembrane region" description="Helical" evidence="1">
    <location>
        <begin position="12"/>
        <end position="31"/>
    </location>
</feature>
<protein>
    <submittedName>
        <fullName evidence="2">Uncharacterized protein</fullName>
    </submittedName>
</protein>
<feature type="transmembrane region" description="Helical" evidence="1">
    <location>
        <begin position="104"/>
        <end position="125"/>
    </location>
</feature>
<dbReference type="KEGG" id="gtl:EP073_09050"/>
<evidence type="ECO:0000313" key="2">
    <source>
        <dbReference type="EMBL" id="QAR33542.1"/>
    </source>
</evidence>
<dbReference type="Proteomes" id="UP000287502">
    <property type="component" value="Chromosome"/>
</dbReference>
<name>A0A410JZF7_9BACT</name>
<feature type="transmembrane region" description="Helical" evidence="1">
    <location>
        <begin position="132"/>
        <end position="150"/>
    </location>
</feature>
<dbReference type="RefSeq" id="WP_128466828.1">
    <property type="nucleotide sequence ID" value="NZ_CP035108.1"/>
</dbReference>
<reference evidence="2 3" key="1">
    <citation type="submission" date="2019-01" db="EMBL/GenBank/DDBJ databases">
        <title>Geovibrio thiophilus DSM 11263, complete genome.</title>
        <authorList>
            <person name="Spring S."/>
            <person name="Bunk B."/>
            <person name="Sproer C."/>
        </authorList>
    </citation>
    <scope>NUCLEOTIDE SEQUENCE [LARGE SCALE GENOMIC DNA]</scope>
    <source>
        <strain evidence="2 3">DSM 11263</strain>
    </source>
</reference>
<proteinExistence type="predicted"/>
<dbReference type="OrthoDB" id="9886648at2"/>
<keyword evidence="1" id="KW-0472">Membrane</keyword>
<evidence type="ECO:0000256" key="1">
    <source>
        <dbReference type="SAM" id="Phobius"/>
    </source>
</evidence>